<dbReference type="EMBL" id="PJEO01000016">
    <property type="protein sequence ID" value="PKQ45917.1"/>
    <property type="molecule type" value="Genomic_DNA"/>
</dbReference>
<gene>
    <name evidence="3" type="ORF">CSW08_05710</name>
</gene>
<dbReference type="Pfam" id="PF02746">
    <property type="entry name" value="MR_MLE_N"/>
    <property type="match status" value="1"/>
</dbReference>
<reference evidence="3 4" key="1">
    <citation type="submission" date="2017-12" db="EMBL/GenBank/DDBJ databases">
        <title>Confluentibacter flavum sp. nov., isolated from the saline lake.</title>
        <authorList>
            <person name="Yu L."/>
        </authorList>
    </citation>
    <scope>NUCLEOTIDE SEQUENCE [LARGE SCALE GENOMIC DNA]</scope>
    <source>
        <strain evidence="3 4">3B</strain>
    </source>
</reference>
<evidence type="ECO:0000256" key="1">
    <source>
        <dbReference type="ARBA" id="ARBA00023239"/>
    </source>
</evidence>
<dbReference type="SFLD" id="SFLDG00179">
    <property type="entry name" value="mandelate_racemase"/>
    <property type="match status" value="1"/>
</dbReference>
<protein>
    <submittedName>
        <fullName evidence="3">Mandelate racemase/muconate lactonizing enzyme family protein</fullName>
    </submittedName>
</protein>
<dbReference type="AlphaFoldDB" id="A0A2N3HLU6"/>
<comment type="caution">
    <text evidence="3">The sequence shown here is derived from an EMBL/GenBank/DDBJ whole genome shotgun (WGS) entry which is preliminary data.</text>
</comment>
<evidence type="ECO:0000313" key="3">
    <source>
        <dbReference type="EMBL" id="PKQ45917.1"/>
    </source>
</evidence>
<dbReference type="InterPro" id="IPR036849">
    <property type="entry name" value="Enolase-like_C_sf"/>
</dbReference>
<organism evidence="3 4">
    <name type="scientific">Confluentibacter flavum</name>
    <dbReference type="NCBI Taxonomy" id="1909700"/>
    <lineage>
        <taxon>Bacteria</taxon>
        <taxon>Pseudomonadati</taxon>
        <taxon>Bacteroidota</taxon>
        <taxon>Flavobacteriia</taxon>
        <taxon>Flavobacteriales</taxon>
        <taxon>Flavobacteriaceae</taxon>
        <taxon>Confluentibacter</taxon>
    </lineage>
</organism>
<sequence length="432" mass="48040">MKLFSSFLSEKSSRRSFLSKTTLGVTGAMLATSYNGLASSVERTPKSSAPSDLKITAVKCGFIRNEHSLFVKIYTNQDIVGHGQGVDGVYGTYYVVNHLAQNHLIGKNPLNINRLQEEMRRGGLFKGAQAGMYVCVMTAIETALWDLVGKALGLPVYQLMGGKFRDKIRVYCDTAGSRLAADEMGRRAKEDVDKYGFTAVKFDIDDRQDPNKLDQYNWSVSIPELRRMESQIAAVREAVGNDIDICVDCHGRFDEVSGMKIAKALEPYNLMWLEEPVPAEVPESYARIRESTTTPICGGENWYLTYGFRHPLEIGAVDVIMPDLQKCGGLGEGLRIANMANTYNVPFAPHMVASYLGAISSAHVCAAVPNFLILEWQIYFHENDMYKEIVTFDGDFLTKDGYIPLPDKPGLGVEINEEGMRKYATPGIPFFQ</sequence>
<keyword evidence="1" id="KW-0456">Lyase</keyword>
<dbReference type="InterPro" id="IPR013341">
    <property type="entry name" value="Mandelate_racemase_N_dom"/>
</dbReference>
<proteinExistence type="predicted"/>
<keyword evidence="4" id="KW-1185">Reference proteome</keyword>
<dbReference type="PANTHER" id="PTHR48080:SF2">
    <property type="entry name" value="D-GALACTONATE DEHYDRATASE"/>
    <property type="match status" value="1"/>
</dbReference>
<dbReference type="InterPro" id="IPR034593">
    <property type="entry name" value="DgoD-like"/>
</dbReference>
<dbReference type="GO" id="GO:0016829">
    <property type="term" value="F:lyase activity"/>
    <property type="evidence" value="ECO:0007669"/>
    <property type="project" value="UniProtKB-KW"/>
</dbReference>
<dbReference type="SMART" id="SM00922">
    <property type="entry name" value="MR_MLE"/>
    <property type="match status" value="1"/>
</dbReference>
<dbReference type="GO" id="GO:0016854">
    <property type="term" value="F:racemase and epimerase activity"/>
    <property type="evidence" value="ECO:0007669"/>
    <property type="project" value="UniProtKB-ARBA"/>
</dbReference>
<dbReference type="Gene3D" id="3.30.390.10">
    <property type="entry name" value="Enolase-like, N-terminal domain"/>
    <property type="match status" value="1"/>
</dbReference>
<dbReference type="Pfam" id="PF13378">
    <property type="entry name" value="MR_MLE_C"/>
    <property type="match status" value="1"/>
</dbReference>
<evidence type="ECO:0000259" key="2">
    <source>
        <dbReference type="SMART" id="SM00922"/>
    </source>
</evidence>
<dbReference type="SFLD" id="SFLDS00001">
    <property type="entry name" value="Enolase"/>
    <property type="match status" value="1"/>
</dbReference>
<dbReference type="InterPro" id="IPR013342">
    <property type="entry name" value="Mandelate_racemase_C"/>
</dbReference>
<accession>A0A2N3HLU6</accession>
<dbReference type="PANTHER" id="PTHR48080">
    <property type="entry name" value="D-GALACTONATE DEHYDRATASE-RELATED"/>
    <property type="match status" value="1"/>
</dbReference>
<dbReference type="RefSeq" id="WP_106658944.1">
    <property type="nucleotide sequence ID" value="NZ_PJEO01000016.1"/>
</dbReference>
<dbReference type="SUPFAM" id="SSF54826">
    <property type="entry name" value="Enolase N-terminal domain-like"/>
    <property type="match status" value="1"/>
</dbReference>
<dbReference type="InterPro" id="IPR029017">
    <property type="entry name" value="Enolase-like_N"/>
</dbReference>
<dbReference type="CDD" id="cd03316">
    <property type="entry name" value="MR_like"/>
    <property type="match status" value="1"/>
</dbReference>
<dbReference type="OrthoDB" id="9775391at2"/>
<evidence type="ECO:0000313" key="4">
    <source>
        <dbReference type="Proteomes" id="UP000233435"/>
    </source>
</evidence>
<feature type="domain" description="Mandelate racemase/muconate lactonizing enzyme C-terminal" evidence="2">
    <location>
        <begin position="181"/>
        <end position="295"/>
    </location>
</feature>
<dbReference type="Gene3D" id="3.20.20.120">
    <property type="entry name" value="Enolase-like C-terminal domain"/>
    <property type="match status" value="1"/>
</dbReference>
<dbReference type="InterPro" id="IPR029065">
    <property type="entry name" value="Enolase_C-like"/>
</dbReference>
<dbReference type="SUPFAM" id="SSF51604">
    <property type="entry name" value="Enolase C-terminal domain-like"/>
    <property type="match status" value="1"/>
</dbReference>
<name>A0A2N3HLU6_9FLAO</name>
<dbReference type="Proteomes" id="UP000233435">
    <property type="component" value="Unassembled WGS sequence"/>
</dbReference>